<dbReference type="AlphaFoldDB" id="A0A1W6CZ81"/>
<accession>A0A1W6CZ81</accession>
<keyword evidence="3" id="KW-1185">Reference proteome</keyword>
<reference evidence="2 3" key="1">
    <citation type="submission" date="2017-03" db="EMBL/GenBank/DDBJ databases">
        <title>Genome sequence of Paracoccus contaminans isolated from a water microcosm.</title>
        <authorList>
            <person name="Aurass P."/>
            <person name="Karste S."/>
            <person name="Trost E."/>
            <person name="Glaeser S.P."/>
            <person name="Kaempfer P."/>
            <person name="Flieger A."/>
        </authorList>
    </citation>
    <scope>NUCLEOTIDE SEQUENCE [LARGE SCALE GENOMIC DNA]</scope>
    <source>
        <strain evidence="3">RKI 16-01929T\LMG 29738T\CCM 8701T\CIP 111112T</strain>
    </source>
</reference>
<dbReference type="OrthoDB" id="9816412at2"/>
<dbReference type="EMBL" id="CP020612">
    <property type="protein sequence ID" value="ARJ70089.1"/>
    <property type="molecule type" value="Genomic_DNA"/>
</dbReference>
<gene>
    <name evidence="2" type="ORF">B0A89_11040</name>
</gene>
<dbReference type="KEGG" id="pcon:B0A89_11040"/>
<evidence type="ECO:0008006" key="4">
    <source>
        <dbReference type="Google" id="ProtNLM"/>
    </source>
</evidence>
<evidence type="ECO:0000256" key="1">
    <source>
        <dbReference type="SAM" id="MobiDB-lite"/>
    </source>
</evidence>
<name>A0A1W6CZ81_9RHOB</name>
<protein>
    <recommendedName>
        <fullName evidence="4">Peptidase</fullName>
    </recommendedName>
</protein>
<sequence length="376" mass="39692">MNAIARIEVFRPGRFTPMEGAPLSFTAADLRAVADSYDPETAPAPIVVGHPVTDAPAFGWVQSFDFDASAERLYANIGEMEPAFSDAVKSGRYKKVSLSFFRPEHSANPVPGTWYPKHVGFLGAAAPAVSGLRNVQFAGNPDAAVTFSAEFGVGRAAGGLFRGLRDFFIEKFGIEDADRVLPTFEIEWLSQFEEDMRPTPRFAAPASEPAPPAAPVPETAPTTTQDNPMTNPTETYPAFAAREAELEARAAAIAEREAAARHADNVSFAEGLVTGGKLLPASRDQVASLLDDLGGAGAASFSAEADPVARLRAILEAQPVVVQFGAAALEDDAAAPASFSADGKQVANADVHARALAWQAKHPDTPYLDAVKAVQA</sequence>
<proteinExistence type="predicted"/>
<dbReference type="RefSeq" id="WP_085378204.1">
    <property type="nucleotide sequence ID" value="NZ_CP020612.1"/>
</dbReference>
<organism evidence="2 3">
    <name type="scientific">Paracoccus contaminans</name>
    <dbReference type="NCBI Taxonomy" id="1945662"/>
    <lineage>
        <taxon>Bacteria</taxon>
        <taxon>Pseudomonadati</taxon>
        <taxon>Pseudomonadota</taxon>
        <taxon>Alphaproteobacteria</taxon>
        <taxon>Rhodobacterales</taxon>
        <taxon>Paracoccaceae</taxon>
        <taxon>Paracoccus</taxon>
    </lineage>
</organism>
<dbReference type="STRING" id="1945662.B0A89_11040"/>
<dbReference type="Proteomes" id="UP000193017">
    <property type="component" value="Chromosome"/>
</dbReference>
<feature type="region of interest" description="Disordered" evidence="1">
    <location>
        <begin position="201"/>
        <end position="231"/>
    </location>
</feature>
<evidence type="ECO:0000313" key="2">
    <source>
        <dbReference type="EMBL" id="ARJ70089.1"/>
    </source>
</evidence>
<evidence type="ECO:0000313" key="3">
    <source>
        <dbReference type="Proteomes" id="UP000193017"/>
    </source>
</evidence>